<comment type="caution">
    <text evidence="23">The sequence shown here is derived from an EMBL/GenBank/DDBJ whole genome shotgun (WGS) entry which is preliminary data.</text>
</comment>
<dbReference type="STRING" id="299123.ENSLSDP00000005458"/>
<gene>
    <name evidence="23" type="primary">P2RX3</name>
    <name evidence="23" type="ORF">RLOC_00010147</name>
</gene>
<keyword evidence="8 19" id="KW-0297">G-protein coupled receptor</keyword>
<keyword evidence="11" id="KW-1015">Disulfide bond</keyword>
<keyword evidence="6 19" id="KW-0812">Transmembrane</keyword>
<evidence type="ECO:0000256" key="7">
    <source>
        <dbReference type="ARBA" id="ARBA00022989"/>
    </source>
</evidence>
<dbReference type="CDD" id="cd15190">
    <property type="entry name" value="7tmA_Apelin_R"/>
    <property type="match status" value="1"/>
</dbReference>
<evidence type="ECO:0000313" key="24">
    <source>
        <dbReference type="Proteomes" id="UP000197619"/>
    </source>
</evidence>
<name>A0A218UUT7_9PASE</name>
<evidence type="ECO:0000256" key="3">
    <source>
        <dbReference type="ARBA" id="ARBA00022448"/>
    </source>
</evidence>
<feature type="transmembrane region" description="Helical" evidence="21">
    <location>
        <begin position="492"/>
        <end position="510"/>
    </location>
</feature>
<evidence type="ECO:0000256" key="5">
    <source>
        <dbReference type="ARBA" id="ARBA00022475"/>
    </source>
</evidence>
<keyword evidence="13" id="KW-0325">Glycoprotein</keyword>
<keyword evidence="9" id="KW-0406">Ion transport</keyword>
<dbReference type="Gene3D" id="1.10.287.940">
    <property type="entry name" value="atp-gated p2x4 ion channel"/>
    <property type="match status" value="1"/>
</dbReference>
<keyword evidence="15 19" id="KW-0807">Transducer</keyword>
<keyword evidence="4" id="KW-0217">Developmental protein</keyword>
<evidence type="ECO:0000256" key="19">
    <source>
        <dbReference type="RuleBase" id="RU000688"/>
    </source>
</evidence>
<evidence type="ECO:0000256" key="18">
    <source>
        <dbReference type="ARBA" id="ARBA00036634"/>
    </source>
</evidence>
<evidence type="ECO:0000256" key="2">
    <source>
        <dbReference type="ARBA" id="ARBA00009848"/>
    </source>
</evidence>
<dbReference type="AlphaFoldDB" id="A0A218UUT7"/>
<dbReference type="Gene3D" id="1.20.1070.10">
    <property type="entry name" value="Rhodopsin 7-helix transmembrane proteins"/>
    <property type="match status" value="1"/>
</dbReference>
<keyword evidence="16" id="KW-1071">Ligand-gated ion channel</keyword>
<evidence type="ECO:0000256" key="1">
    <source>
        <dbReference type="ARBA" id="ARBA00004651"/>
    </source>
</evidence>
<keyword evidence="7 21" id="KW-1133">Transmembrane helix</keyword>
<dbReference type="FunFam" id="2.60.490.10:FF:000001">
    <property type="entry name" value="P2X purinoceptor"/>
    <property type="match status" value="1"/>
</dbReference>
<feature type="transmembrane region" description="Helical" evidence="21">
    <location>
        <begin position="419"/>
        <end position="439"/>
    </location>
</feature>
<dbReference type="PANTHER" id="PTHR10125:SF8">
    <property type="entry name" value="P2X PURINOCEPTOR 3"/>
    <property type="match status" value="1"/>
</dbReference>
<dbReference type="GO" id="GO:0004931">
    <property type="term" value="F:extracellularly ATP-gated monoatomic cation channel activity"/>
    <property type="evidence" value="ECO:0007669"/>
    <property type="project" value="InterPro"/>
</dbReference>
<comment type="catalytic activity">
    <reaction evidence="18">
        <text>Ca(2+)(in) = Ca(2+)(out)</text>
        <dbReference type="Rhea" id="RHEA:29671"/>
        <dbReference type="ChEBI" id="CHEBI:29108"/>
    </reaction>
</comment>
<evidence type="ECO:0000256" key="11">
    <source>
        <dbReference type="ARBA" id="ARBA00023157"/>
    </source>
</evidence>
<evidence type="ECO:0000256" key="4">
    <source>
        <dbReference type="ARBA" id="ARBA00022473"/>
    </source>
</evidence>
<proteinExistence type="inferred from homology"/>
<dbReference type="PROSITE" id="PS50262">
    <property type="entry name" value="G_PROTEIN_RECEP_F1_2"/>
    <property type="match status" value="1"/>
</dbReference>
<dbReference type="GO" id="GO:0004930">
    <property type="term" value="F:G protein-coupled receptor activity"/>
    <property type="evidence" value="ECO:0007669"/>
    <property type="project" value="UniProtKB-KW"/>
</dbReference>
<keyword evidence="14" id="KW-0306">Gastrulation</keyword>
<accession>A0A218UUT7</accession>
<keyword evidence="24" id="KW-1185">Reference proteome</keyword>
<keyword evidence="3" id="KW-0813">Transport</keyword>
<dbReference type="GO" id="GO:0070588">
    <property type="term" value="P:calcium ion transmembrane transport"/>
    <property type="evidence" value="ECO:0007669"/>
    <property type="project" value="TreeGrafter"/>
</dbReference>
<evidence type="ECO:0000256" key="17">
    <source>
        <dbReference type="ARBA" id="ARBA00023303"/>
    </source>
</evidence>
<keyword evidence="12 19" id="KW-0675">Receptor</keyword>
<feature type="compositionally biased region" description="Gly residues" evidence="20">
    <location>
        <begin position="735"/>
        <end position="744"/>
    </location>
</feature>
<feature type="transmembrane region" description="Helical" evidence="21">
    <location>
        <begin position="592"/>
        <end position="610"/>
    </location>
</feature>
<keyword evidence="5" id="KW-1003">Cell membrane</keyword>
<protein>
    <submittedName>
        <fullName evidence="23">P2X purinoceptor 3</fullName>
    </submittedName>
</protein>
<dbReference type="InterPro" id="IPR001429">
    <property type="entry name" value="P2X_purnocptor"/>
</dbReference>
<comment type="similarity">
    <text evidence="19">Belongs to the G-protein coupled receptor 1 family.</text>
</comment>
<evidence type="ECO:0000256" key="14">
    <source>
        <dbReference type="ARBA" id="ARBA00023218"/>
    </source>
</evidence>
<organism evidence="23 24">
    <name type="scientific">Lonchura striata</name>
    <name type="common">white-rumped munia</name>
    <dbReference type="NCBI Taxonomy" id="40157"/>
    <lineage>
        <taxon>Eukaryota</taxon>
        <taxon>Metazoa</taxon>
        <taxon>Chordata</taxon>
        <taxon>Craniata</taxon>
        <taxon>Vertebrata</taxon>
        <taxon>Euteleostomi</taxon>
        <taxon>Archelosauria</taxon>
        <taxon>Archosauria</taxon>
        <taxon>Dinosauria</taxon>
        <taxon>Saurischia</taxon>
        <taxon>Theropoda</taxon>
        <taxon>Coelurosauria</taxon>
        <taxon>Aves</taxon>
        <taxon>Neognathae</taxon>
        <taxon>Neoaves</taxon>
        <taxon>Telluraves</taxon>
        <taxon>Australaves</taxon>
        <taxon>Passeriformes</taxon>
        <taxon>Passeroidea</taxon>
        <taxon>Estrildidae</taxon>
        <taxon>Estrildinae</taxon>
        <taxon>Lonchura</taxon>
    </lineage>
</organism>
<comment type="similarity">
    <text evidence="2">Belongs to the P2X receptor family.</text>
</comment>
<evidence type="ECO:0000256" key="21">
    <source>
        <dbReference type="SAM" id="Phobius"/>
    </source>
</evidence>
<dbReference type="Pfam" id="PF00864">
    <property type="entry name" value="P2X_receptor"/>
    <property type="match status" value="1"/>
</dbReference>
<dbReference type="PRINTS" id="PR01157">
    <property type="entry name" value="P2YPURNOCPTR"/>
</dbReference>
<evidence type="ECO:0000256" key="16">
    <source>
        <dbReference type="ARBA" id="ARBA00023286"/>
    </source>
</evidence>
<feature type="transmembrane region" description="Helical" evidence="21">
    <location>
        <begin position="531"/>
        <end position="551"/>
    </location>
</feature>
<dbReference type="GO" id="GO:0033198">
    <property type="term" value="P:response to ATP"/>
    <property type="evidence" value="ECO:0007669"/>
    <property type="project" value="InterPro"/>
</dbReference>
<dbReference type="InterPro" id="IPR000276">
    <property type="entry name" value="GPCR_Rhodpsn"/>
</dbReference>
<dbReference type="InterPro" id="IPR053792">
    <property type="entry name" value="P2X_RECEPTOR_CS"/>
</dbReference>
<dbReference type="Proteomes" id="UP000197619">
    <property type="component" value="Unassembled WGS sequence"/>
</dbReference>
<dbReference type="NCBIfam" id="TIGR00863">
    <property type="entry name" value="P2X"/>
    <property type="match status" value="1"/>
</dbReference>
<evidence type="ECO:0000256" key="20">
    <source>
        <dbReference type="SAM" id="MobiDB-lite"/>
    </source>
</evidence>
<dbReference type="PROSITE" id="PS00237">
    <property type="entry name" value="G_PROTEIN_RECEP_F1_1"/>
    <property type="match status" value="1"/>
</dbReference>
<dbReference type="SUPFAM" id="SSF81321">
    <property type="entry name" value="Family A G protein-coupled receptor-like"/>
    <property type="match status" value="1"/>
</dbReference>
<dbReference type="InterPro" id="IPR059116">
    <property type="entry name" value="P2X_receptor"/>
</dbReference>
<evidence type="ECO:0000259" key="22">
    <source>
        <dbReference type="PROSITE" id="PS50262"/>
    </source>
</evidence>
<keyword evidence="17" id="KW-0407">Ion channel</keyword>
<evidence type="ECO:0000256" key="9">
    <source>
        <dbReference type="ARBA" id="ARBA00023065"/>
    </source>
</evidence>
<dbReference type="GO" id="GO:0007369">
    <property type="term" value="P:gastrulation"/>
    <property type="evidence" value="ECO:0007669"/>
    <property type="project" value="UniProtKB-KW"/>
</dbReference>
<feature type="transmembrane region" description="Helical" evidence="21">
    <location>
        <begin position="28"/>
        <end position="51"/>
    </location>
</feature>
<evidence type="ECO:0000256" key="15">
    <source>
        <dbReference type="ARBA" id="ARBA00023224"/>
    </source>
</evidence>
<feature type="transmembrane region" description="Helical" evidence="21">
    <location>
        <begin position="631"/>
        <end position="649"/>
    </location>
</feature>
<evidence type="ECO:0000256" key="12">
    <source>
        <dbReference type="ARBA" id="ARBA00023170"/>
    </source>
</evidence>
<dbReference type="Pfam" id="PF00001">
    <property type="entry name" value="7tm_1"/>
    <property type="match status" value="1"/>
</dbReference>
<dbReference type="GO" id="GO:0098794">
    <property type="term" value="C:postsynapse"/>
    <property type="evidence" value="ECO:0007669"/>
    <property type="project" value="GOC"/>
</dbReference>
<evidence type="ECO:0000256" key="6">
    <source>
        <dbReference type="ARBA" id="ARBA00022692"/>
    </source>
</evidence>
<dbReference type="EMBL" id="MUZQ01000123">
    <property type="protein sequence ID" value="OWK57554.1"/>
    <property type="molecule type" value="Genomic_DNA"/>
</dbReference>
<sequence length="757" mass="83131">MSLPRSSTRWVSNFFSYETTKSVVVKSWVVGVVNRGVQLLILAYFIGWVFLHEKAYQVRDTAIESSVVTKVKGVGRYAGQVMDTADYVTPPQGTSVFVVVTKQIRTEDQAQGVCPESEAAFHCSADRDCRELSPATSNGVLTGRCVPYNTTLRTCEIQGWCPPEVDTVDVPVMLEAENFTLLIKNSVRFPLFGFEKTNLPPPGSGVELGRCRFHPQLQPLCPILRLGDVARLAGQDFPALAATGGVLGIKIGWVCDLDRAWERCLPRYSFTRLDSLARTPAPGYNFRHARYYRWPDGSQRRTLIKAFGIRFDVLVYGSAGKFGIVPTLINTVAAFTSIGVGTVLCDIILLNFLKGAEHYKARKFEERHSPQCDNNPLCDPPAASAGMEEATDAYTYGFDNDTDCEYAEWGPSLALLPTIYLLVFLLGTTGNGLVLWTVFKGGRDRRRSADTFIANLAVADLTFVVTLPLWAAYAWLGYHWPFGTAACKVSSYLVFVNMYASVFCLTGLSFDRYLAIVRPLATAKLRSRVSGLVATVALWLLAALLALPALVLRRAAALGGDTKITCYMDYGDLAAQGTEGAWEVGLGLSSTALGFVAPFAVMLTCYFFIARTVATHFRRERAEGPRKRKRLLTIITVLVAAFGGCWLPFHLVKTLYVLMDLEVLPWSCALHTFLNNLHPYCTGIAYINSCLNPFLYAFFDPRFRHACAALLCCRTPGPGPERSASYSSGHSHPPGGKGGPGPGGKLDPATQETLFRS</sequence>
<dbReference type="InterPro" id="IPR027309">
    <property type="entry name" value="P2X_extracellular_dom_sf"/>
</dbReference>
<dbReference type="InterPro" id="IPR017452">
    <property type="entry name" value="GPCR_Rhodpsn_7TM"/>
</dbReference>
<reference evidence="23 24" key="1">
    <citation type="submission" date="2017-05" db="EMBL/GenBank/DDBJ databases">
        <title>Genome of assembly of the Bengalese finch, Lonchura striata domestica.</title>
        <authorList>
            <person name="Colquitt B.M."/>
            <person name="Brainard M.S."/>
        </authorList>
    </citation>
    <scope>NUCLEOTIDE SEQUENCE [LARGE SCALE GENOMIC DNA]</scope>
    <source>
        <strain evidence="23">White83orange57</strain>
    </source>
</reference>
<feature type="transmembrane region" description="Helical" evidence="21">
    <location>
        <begin position="451"/>
        <end position="472"/>
    </location>
</feature>
<comment type="subcellular location">
    <subcellularLocation>
        <location evidence="1">Cell membrane</location>
        <topology evidence="1">Multi-pass membrane protein</topology>
    </subcellularLocation>
</comment>
<dbReference type="Gene3D" id="2.60.490.10">
    <property type="entry name" value="atp-gated p2x4 ion channel domain"/>
    <property type="match status" value="1"/>
</dbReference>
<dbReference type="PROSITE" id="PS01212">
    <property type="entry name" value="P2X_RECEPTOR"/>
    <property type="match status" value="1"/>
</dbReference>
<dbReference type="GO" id="GO:0005886">
    <property type="term" value="C:plasma membrane"/>
    <property type="evidence" value="ECO:0007669"/>
    <property type="project" value="UniProtKB-SubCell"/>
</dbReference>
<feature type="region of interest" description="Disordered" evidence="20">
    <location>
        <begin position="718"/>
        <end position="757"/>
    </location>
</feature>
<feature type="transmembrane region" description="Helical" evidence="21">
    <location>
        <begin position="328"/>
        <end position="353"/>
    </location>
</feature>
<keyword evidence="10 21" id="KW-0472">Membrane</keyword>
<dbReference type="GO" id="GO:0001614">
    <property type="term" value="F:purinergic nucleotide receptor activity"/>
    <property type="evidence" value="ECO:0007669"/>
    <property type="project" value="InterPro"/>
</dbReference>
<dbReference type="PANTHER" id="PTHR10125">
    <property type="entry name" value="P2X PURINOCEPTOR"/>
    <property type="match status" value="1"/>
</dbReference>
<evidence type="ECO:0000313" key="23">
    <source>
        <dbReference type="EMBL" id="OWK57554.1"/>
    </source>
</evidence>
<evidence type="ECO:0000256" key="13">
    <source>
        <dbReference type="ARBA" id="ARBA00023180"/>
    </source>
</evidence>
<dbReference type="PRINTS" id="PR00237">
    <property type="entry name" value="GPCRRHODOPSN"/>
</dbReference>
<evidence type="ECO:0000256" key="10">
    <source>
        <dbReference type="ARBA" id="ARBA00023136"/>
    </source>
</evidence>
<feature type="domain" description="G-protein coupled receptors family 1 profile" evidence="22">
    <location>
        <begin position="430"/>
        <end position="696"/>
    </location>
</feature>
<dbReference type="FunFam" id="1.20.1070.10:FF:000106">
    <property type="entry name" value="Apelin receptor a"/>
    <property type="match status" value="1"/>
</dbReference>
<evidence type="ECO:0000256" key="8">
    <source>
        <dbReference type="ARBA" id="ARBA00023040"/>
    </source>
</evidence>